<comment type="caution">
    <text evidence="3">The sequence shown here is derived from an EMBL/GenBank/DDBJ whole genome shotgun (WGS) entry which is preliminary data.</text>
</comment>
<keyword evidence="1" id="KW-1133">Transmembrane helix</keyword>
<evidence type="ECO:0000313" key="4">
    <source>
        <dbReference type="Proteomes" id="UP000240010"/>
    </source>
</evidence>
<feature type="domain" description="Acyltransferase 3" evidence="2">
    <location>
        <begin position="10"/>
        <end position="326"/>
    </location>
</feature>
<evidence type="ECO:0000256" key="1">
    <source>
        <dbReference type="SAM" id="Phobius"/>
    </source>
</evidence>
<feature type="transmembrane region" description="Helical" evidence="1">
    <location>
        <begin position="198"/>
        <end position="216"/>
    </location>
</feature>
<dbReference type="RefSeq" id="WP_104429148.1">
    <property type="nucleotide sequence ID" value="NZ_PTIZ01000006.1"/>
</dbReference>
<feature type="transmembrane region" description="Helical" evidence="1">
    <location>
        <begin position="33"/>
        <end position="59"/>
    </location>
</feature>
<evidence type="ECO:0000313" key="3">
    <source>
        <dbReference type="EMBL" id="PPK75286.1"/>
    </source>
</evidence>
<gene>
    <name evidence="3" type="ORF">B0F87_106134</name>
</gene>
<protein>
    <submittedName>
        <fullName evidence="3">Peptidoglycan/LPS O-acetylase OafA/YrhL</fullName>
    </submittedName>
</protein>
<organism evidence="3 4">
    <name type="scientific">Methylobacter tundripaludum</name>
    <dbReference type="NCBI Taxonomy" id="173365"/>
    <lineage>
        <taxon>Bacteria</taxon>
        <taxon>Pseudomonadati</taxon>
        <taxon>Pseudomonadota</taxon>
        <taxon>Gammaproteobacteria</taxon>
        <taxon>Methylococcales</taxon>
        <taxon>Methylococcaceae</taxon>
        <taxon>Methylobacter</taxon>
    </lineage>
</organism>
<keyword evidence="1" id="KW-0812">Transmembrane</keyword>
<dbReference type="EMBL" id="PTIZ01000006">
    <property type="protein sequence ID" value="PPK75286.1"/>
    <property type="molecule type" value="Genomic_DNA"/>
</dbReference>
<feature type="transmembrane region" description="Helical" evidence="1">
    <location>
        <begin position="246"/>
        <end position="265"/>
    </location>
</feature>
<dbReference type="InterPro" id="IPR002656">
    <property type="entry name" value="Acyl_transf_3_dom"/>
</dbReference>
<feature type="transmembrane region" description="Helical" evidence="1">
    <location>
        <begin position="166"/>
        <end position="186"/>
    </location>
</feature>
<accession>A0A2S6HCX3</accession>
<feature type="transmembrane region" description="Helical" evidence="1">
    <location>
        <begin position="142"/>
        <end position="159"/>
    </location>
</feature>
<proteinExistence type="predicted"/>
<dbReference type="InterPro" id="IPR050879">
    <property type="entry name" value="Acyltransferase_3"/>
</dbReference>
<name>A0A2S6HCX3_9GAMM</name>
<dbReference type="PANTHER" id="PTHR23028">
    <property type="entry name" value="ACETYLTRANSFERASE"/>
    <property type="match status" value="1"/>
</dbReference>
<dbReference type="AlphaFoldDB" id="A0A2S6HCX3"/>
<dbReference type="Pfam" id="PF01757">
    <property type="entry name" value="Acyl_transf_3"/>
    <property type="match status" value="1"/>
</dbReference>
<evidence type="ECO:0000259" key="2">
    <source>
        <dbReference type="Pfam" id="PF01757"/>
    </source>
</evidence>
<keyword evidence="1" id="KW-0472">Membrane</keyword>
<feature type="transmembrane region" description="Helical" evidence="1">
    <location>
        <begin position="7"/>
        <end position="27"/>
    </location>
</feature>
<sequence length="351" mass="40046">MNKSHRFVLLDGLRGIAALAVVIMHFTQHGNRTALFASSGLAVDLFFCLSGFVIAWSYYQKLVDGMSFSSYLKKRLVRLYPMFIIGILLGVLSFMIKLHYGTNSYSLPDFTKATLINAIYLPYFVTSTPERIDGIFLVNPPSWSLFFELLANFAFIFTIRFSKNLLMALTVLIGIWLIYAGITFDTSPGWSTTNWTGGFPRVGFSFMVGILIFKFFDASKGAIKVNPLVIITVLMSLLLVPLSEWVYYWILGALFLMPLIVWLGSRVEVKQPLFSKALIYLGWISYPIYCLHHPMISIWDSISPNPTHFYRELLILFPLTLVITHILAKYIDDPVRAWLNRPKFQILKATD</sequence>
<feature type="transmembrane region" description="Helical" evidence="1">
    <location>
        <begin position="223"/>
        <end position="240"/>
    </location>
</feature>
<feature type="transmembrane region" description="Helical" evidence="1">
    <location>
        <begin position="308"/>
        <end position="328"/>
    </location>
</feature>
<dbReference type="PANTHER" id="PTHR23028:SF134">
    <property type="entry name" value="PUTATIVE (AFU_ORTHOLOGUE AFUA_4G08520)-RELATED"/>
    <property type="match status" value="1"/>
</dbReference>
<feature type="transmembrane region" description="Helical" evidence="1">
    <location>
        <begin position="277"/>
        <end position="296"/>
    </location>
</feature>
<dbReference type="Proteomes" id="UP000240010">
    <property type="component" value="Unassembled WGS sequence"/>
</dbReference>
<reference evidence="3 4" key="1">
    <citation type="submission" date="2018-02" db="EMBL/GenBank/DDBJ databases">
        <title>Subsurface microbial communities from deep shales in Ohio and West Virginia, USA.</title>
        <authorList>
            <person name="Wrighton K."/>
        </authorList>
    </citation>
    <scope>NUCLEOTIDE SEQUENCE [LARGE SCALE GENOMIC DNA]</scope>
    <source>
        <strain evidence="3 4">OWC-DMM</strain>
    </source>
</reference>
<feature type="transmembrane region" description="Helical" evidence="1">
    <location>
        <begin position="79"/>
        <end position="100"/>
    </location>
</feature>
<dbReference type="GO" id="GO:0016747">
    <property type="term" value="F:acyltransferase activity, transferring groups other than amino-acyl groups"/>
    <property type="evidence" value="ECO:0007669"/>
    <property type="project" value="InterPro"/>
</dbReference>